<keyword evidence="2" id="KW-1185">Reference proteome</keyword>
<evidence type="ECO:0000313" key="1">
    <source>
        <dbReference type="EMBL" id="KAA2236808.1"/>
    </source>
</evidence>
<accession>A0A5B2VDJ8</accession>
<dbReference type="Proteomes" id="UP000323142">
    <property type="component" value="Unassembled WGS sequence"/>
</dbReference>
<dbReference type="AlphaFoldDB" id="A0A5B2VDJ8"/>
<sequence>MDPLASIAKEIEDAVGSGDPARRTEALRRMTNLFVEQAPHLKAMHVTVFDEVILRLARDIEFRARMELSDRLADVPNAPPRVVRDLAFDDDIAVAGPVLERSPRLAEGDLVEIAAAKGQDHLLSLTRRATLPEAVTDVIVDRGDTRVVRSVAGNQGARFSPRGFQELLEKARADETLQGILRARRDIPPRQLARLVEIAREQVRETLRPEFKGSESELLDEAIDEVSGAVARAGGSPTLVDDFRPAIQAVEQRARRAPISEDDVLAWLKEGRVAEALVAIAHIANINIEMVAGAYHSPHYDPMLFIVRSLRFGWITFKMLLTCKAGREPSEGVLKNAFDAYQHLSVQTATRVVRFTAVRGGTLPAAS</sequence>
<evidence type="ECO:0000313" key="2">
    <source>
        <dbReference type="Proteomes" id="UP000323142"/>
    </source>
</evidence>
<reference evidence="1 2" key="1">
    <citation type="submission" date="2019-09" db="EMBL/GenBank/DDBJ databases">
        <title>Salinarimonas rosea gen. nov., sp. nov., a new member of the a-2 subgroup of the Proteobacteria.</title>
        <authorList>
            <person name="Liu J."/>
        </authorList>
    </citation>
    <scope>NUCLEOTIDE SEQUENCE [LARGE SCALE GENOMIC DNA]</scope>
    <source>
        <strain evidence="1 2">BN140002</strain>
    </source>
</reference>
<dbReference type="RefSeq" id="WP_149817981.1">
    <property type="nucleotide sequence ID" value="NZ_VUOA01000022.1"/>
</dbReference>
<proteinExistence type="predicted"/>
<organism evidence="1 2">
    <name type="scientific">Salinarimonas soli</name>
    <dbReference type="NCBI Taxonomy" id="1638099"/>
    <lineage>
        <taxon>Bacteria</taxon>
        <taxon>Pseudomonadati</taxon>
        <taxon>Pseudomonadota</taxon>
        <taxon>Alphaproteobacteria</taxon>
        <taxon>Hyphomicrobiales</taxon>
        <taxon>Salinarimonadaceae</taxon>
        <taxon>Salinarimonas</taxon>
    </lineage>
</organism>
<name>A0A5B2VDJ8_9HYPH</name>
<comment type="caution">
    <text evidence="1">The sequence shown here is derived from an EMBL/GenBank/DDBJ whole genome shotgun (WGS) entry which is preliminary data.</text>
</comment>
<protein>
    <submittedName>
        <fullName evidence="1">DUF2336 domain-containing protein</fullName>
    </submittedName>
</protein>
<reference evidence="1 2" key="2">
    <citation type="submission" date="2019-09" db="EMBL/GenBank/DDBJ databases">
        <authorList>
            <person name="Jin C."/>
        </authorList>
    </citation>
    <scope>NUCLEOTIDE SEQUENCE [LARGE SCALE GENOMIC DNA]</scope>
    <source>
        <strain evidence="1 2">BN140002</strain>
    </source>
</reference>
<dbReference type="Pfam" id="PF10098">
    <property type="entry name" value="DUF2336"/>
    <property type="match status" value="1"/>
</dbReference>
<dbReference type="EMBL" id="VUOA01000022">
    <property type="protein sequence ID" value="KAA2236808.1"/>
    <property type="molecule type" value="Genomic_DNA"/>
</dbReference>
<dbReference type="OrthoDB" id="7888976at2"/>
<dbReference type="InterPro" id="IPR019285">
    <property type="entry name" value="DUF2336"/>
</dbReference>
<gene>
    <name evidence="1" type="ORF">F0L46_12500</name>
</gene>